<evidence type="ECO:0000256" key="2">
    <source>
        <dbReference type="ARBA" id="ARBA00023125"/>
    </source>
</evidence>
<evidence type="ECO:0000313" key="5">
    <source>
        <dbReference type="EMBL" id="AOP54761.1"/>
    </source>
</evidence>
<keyword evidence="2" id="KW-0238">DNA-binding</keyword>
<dbReference type="InterPro" id="IPR011711">
    <property type="entry name" value="GntR_C"/>
</dbReference>
<dbReference type="PANTHER" id="PTHR43537">
    <property type="entry name" value="TRANSCRIPTIONAL REGULATOR, GNTR FAMILY"/>
    <property type="match status" value="1"/>
</dbReference>
<dbReference type="PANTHER" id="PTHR43537:SF45">
    <property type="entry name" value="GNTR FAMILY REGULATORY PROTEIN"/>
    <property type="match status" value="1"/>
</dbReference>
<dbReference type="Gene3D" id="1.20.120.530">
    <property type="entry name" value="GntR ligand-binding domain-like"/>
    <property type="match status" value="1"/>
</dbReference>
<sequence length="236" mass="25664">MPIVNRGPTLTQQATERLRQAIVSGELPAGSLHSASSLGTWLGVSRTPIREATAELARLGLVAIEPNHGIRVVETDLESLIEGFELRLIVEVPLARKAALSSDDGARETLRARFDEFRGAAESNAAEATLRADRDFHTAVLEMAGNLRASEVLREQRNIVLQSGVGTVPSSRSCQECFDDHLDLFEAIMAGDSAGAAAAMHRHILNTATILVNQETKARSEFGEHDIRSRFAWLSE</sequence>
<dbReference type="RefSeq" id="WP_069600742.1">
    <property type="nucleotide sequence ID" value="NZ_CP017150.1"/>
</dbReference>
<evidence type="ECO:0000313" key="6">
    <source>
        <dbReference type="Proteomes" id="UP000094793"/>
    </source>
</evidence>
<dbReference type="SMART" id="SM00345">
    <property type="entry name" value="HTH_GNTR"/>
    <property type="match status" value="1"/>
</dbReference>
<dbReference type="SMART" id="SM00895">
    <property type="entry name" value="FCD"/>
    <property type="match status" value="1"/>
</dbReference>
<name>A0A1D7W6Y5_BREAU</name>
<dbReference type="Proteomes" id="UP000094793">
    <property type="component" value="Chromosome"/>
</dbReference>
<evidence type="ECO:0000256" key="3">
    <source>
        <dbReference type="ARBA" id="ARBA00023163"/>
    </source>
</evidence>
<dbReference type="PROSITE" id="PS50949">
    <property type="entry name" value="HTH_GNTR"/>
    <property type="match status" value="1"/>
</dbReference>
<dbReference type="GO" id="GO:0003677">
    <property type="term" value="F:DNA binding"/>
    <property type="evidence" value="ECO:0007669"/>
    <property type="project" value="UniProtKB-KW"/>
</dbReference>
<organism evidence="5 6">
    <name type="scientific">Brevibacterium aurantiacum</name>
    <dbReference type="NCBI Taxonomy" id="273384"/>
    <lineage>
        <taxon>Bacteria</taxon>
        <taxon>Bacillati</taxon>
        <taxon>Actinomycetota</taxon>
        <taxon>Actinomycetes</taxon>
        <taxon>Micrococcales</taxon>
        <taxon>Brevibacteriaceae</taxon>
        <taxon>Brevibacterium</taxon>
    </lineage>
</organism>
<dbReference type="AlphaFoldDB" id="A0A1D7W6Y5"/>
<evidence type="ECO:0000256" key="1">
    <source>
        <dbReference type="ARBA" id="ARBA00023015"/>
    </source>
</evidence>
<dbReference type="SUPFAM" id="SSF46785">
    <property type="entry name" value="Winged helix' DNA-binding domain"/>
    <property type="match status" value="1"/>
</dbReference>
<evidence type="ECO:0000259" key="4">
    <source>
        <dbReference type="PROSITE" id="PS50949"/>
    </source>
</evidence>
<dbReference type="KEGG" id="blin:BLSMQ_3059"/>
<keyword evidence="3" id="KW-0804">Transcription</keyword>
<feature type="domain" description="HTH gntR-type" evidence="4">
    <location>
        <begin position="8"/>
        <end position="75"/>
    </location>
</feature>
<dbReference type="Pfam" id="PF07729">
    <property type="entry name" value="FCD"/>
    <property type="match status" value="1"/>
</dbReference>
<accession>A0A1D7W6Y5</accession>
<dbReference type="InterPro" id="IPR036390">
    <property type="entry name" value="WH_DNA-bd_sf"/>
</dbReference>
<dbReference type="SUPFAM" id="SSF48008">
    <property type="entry name" value="GntR ligand-binding domain-like"/>
    <property type="match status" value="1"/>
</dbReference>
<keyword evidence="1" id="KW-0805">Transcription regulation</keyword>
<dbReference type="Gene3D" id="1.10.10.10">
    <property type="entry name" value="Winged helix-like DNA-binding domain superfamily/Winged helix DNA-binding domain"/>
    <property type="match status" value="1"/>
</dbReference>
<proteinExistence type="predicted"/>
<protein>
    <submittedName>
        <fullName evidence="5">Transcriptional regulator, GntR family</fullName>
    </submittedName>
</protein>
<dbReference type="InterPro" id="IPR008920">
    <property type="entry name" value="TF_FadR/GntR_C"/>
</dbReference>
<dbReference type="InterPro" id="IPR000524">
    <property type="entry name" value="Tscrpt_reg_HTH_GntR"/>
</dbReference>
<reference evidence="6" key="1">
    <citation type="submission" date="2016-09" db="EMBL/GenBank/DDBJ databases">
        <title>Complete Genome Sequence of Brevibacterium linens SMQ-1335.</title>
        <authorList>
            <person name="de Melo A.G."/>
            <person name="Labrie S.J."/>
            <person name="Dumaresq J."/>
            <person name="Roberts R.J."/>
            <person name="Tremblay D.M."/>
            <person name="Moineau S."/>
        </authorList>
    </citation>
    <scope>NUCLEOTIDE SEQUENCE [LARGE SCALE GENOMIC DNA]</scope>
    <source>
        <strain evidence="6">SMQ-1335</strain>
    </source>
</reference>
<dbReference type="GO" id="GO:0003700">
    <property type="term" value="F:DNA-binding transcription factor activity"/>
    <property type="evidence" value="ECO:0007669"/>
    <property type="project" value="InterPro"/>
</dbReference>
<dbReference type="Pfam" id="PF00392">
    <property type="entry name" value="GntR"/>
    <property type="match status" value="1"/>
</dbReference>
<dbReference type="CDD" id="cd07377">
    <property type="entry name" value="WHTH_GntR"/>
    <property type="match status" value="1"/>
</dbReference>
<dbReference type="EMBL" id="CP017150">
    <property type="protein sequence ID" value="AOP54761.1"/>
    <property type="molecule type" value="Genomic_DNA"/>
</dbReference>
<gene>
    <name evidence="5" type="ORF">BLSMQ_3059</name>
</gene>
<dbReference type="InterPro" id="IPR036388">
    <property type="entry name" value="WH-like_DNA-bd_sf"/>
</dbReference>